<dbReference type="RefSeq" id="WP_265464761.1">
    <property type="nucleotide sequence ID" value="NZ_JAPEQW010000003.1"/>
</dbReference>
<dbReference type="Proteomes" id="UP001209682">
    <property type="component" value="Unassembled WGS sequence"/>
</dbReference>
<gene>
    <name evidence="1" type="ORF">OKC24_02940</name>
</gene>
<protein>
    <submittedName>
        <fullName evidence="1">Uncharacterized protein</fullName>
    </submittedName>
</protein>
<accession>A0ABT3NF05</accession>
<proteinExistence type="predicted"/>
<evidence type="ECO:0000313" key="1">
    <source>
        <dbReference type="EMBL" id="MCW8038142.1"/>
    </source>
</evidence>
<name>A0ABT3NF05_9GAMM</name>
<keyword evidence="2" id="KW-1185">Reference proteome</keyword>
<evidence type="ECO:0000313" key="2">
    <source>
        <dbReference type="Proteomes" id="UP001209682"/>
    </source>
</evidence>
<sequence>MNNSYVLAEIEKWEVIFTSQSHIDNSLYELAFFKIFIKFEKFLSDCFEMYSIGKKSIYGYSPKRKLEFIDLDHLYKVLKKQNTSFINHYDVIKNTSECFFIDDPFSIINKDANYTTIINEMKTLSDYIAHESNSARNKYETKVLNNKGFIEPFEHLKRNHRKKNISYYTYYIKSIIEISKFIINQPQKV</sequence>
<comment type="caution">
    <text evidence="1">The sequence shown here is derived from an EMBL/GenBank/DDBJ whole genome shotgun (WGS) entry which is preliminary data.</text>
</comment>
<reference evidence="1 2" key="1">
    <citation type="submission" date="2022-11" db="EMBL/GenBank/DDBJ databases">
        <title>Acinetobacter entericus sp. nov., isolated from the gut of the plastic-eating larvae of the Coleoptera insect Zophobas atratus.</title>
        <authorList>
            <person name="Dong X."/>
            <person name="Yang Y."/>
        </authorList>
    </citation>
    <scope>NUCLEOTIDE SEQUENCE [LARGE SCALE GENOMIC DNA]</scope>
    <source>
        <strain evidence="1 2">BIT-DXN8</strain>
    </source>
</reference>
<dbReference type="EMBL" id="JAPEQW010000003">
    <property type="protein sequence ID" value="MCW8038142.1"/>
    <property type="molecule type" value="Genomic_DNA"/>
</dbReference>
<organism evidence="1 2">
    <name type="scientific">Acinetobacter entericus</name>
    <dbReference type="NCBI Taxonomy" id="2989714"/>
    <lineage>
        <taxon>Bacteria</taxon>
        <taxon>Pseudomonadati</taxon>
        <taxon>Pseudomonadota</taxon>
        <taxon>Gammaproteobacteria</taxon>
        <taxon>Moraxellales</taxon>
        <taxon>Moraxellaceae</taxon>
        <taxon>Acinetobacter</taxon>
    </lineage>
</organism>